<dbReference type="InterPro" id="IPR036047">
    <property type="entry name" value="F-box-like_dom_sf"/>
</dbReference>
<dbReference type="EMBL" id="CAJMWT010001739">
    <property type="protein sequence ID" value="CAE6417783.1"/>
    <property type="molecule type" value="Genomic_DNA"/>
</dbReference>
<protein>
    <recommendedName>
        <fullName evidence="1">F-box domain-containing protein</fullName>
    </recommendedName>
</protein>
<organism evidence="2 3">
    <name type="scientific">Rhizoctonia solani</name>
    <dbReference type="NCBI Taxonomy" id="456999"/>
    <lineage>
        <taxon>Eukaryota</taxon>
        <taxon>Fungi</taxon>
        <taxon>Dikarya</taxon>
        <taxon>Basidiomycota</taxon>
        <taxon>Agaricomycotina</taxon>
        <taxon>Agaricomycetes</taxon>
        <taxon>Cantharellales</taxon>
        <taxon>Ceratobasidiaceae</taxon>
        <taxon>Rhizoctonia</taxon>
    </lineage>
</organism>
<accession>A0A8H2X4I3</accession>
<dbReference type="AlphaFoldDB" id="A0A8H2X4I3"/>
<evidence type="ECO:0000313" key="2">
    <source>
        <dbReference type="EMBL" id="CAE6417783.1"/>
    </source>
</evidence>
<feature type="domain" description="F-box" evidence="1">
    <location>
        <begin position="9"/>
        <end position="52"/>
    </location>
</feature>
<evidence type="ECO:0000259" key="1">
    <source>
        <dbReference type="Pfam" id="PF12937"/>
    </source>
</evidence>
<gene>
    <name evidence="2" type="ORF">RDB_LOCUS50560</name>
</gene>
<evidence type="ECO:0000313" key="3">
    <source>
        <dbReference type="Proteomes" id="UP000663843"/>
    </source>
</evidence>
<dbReference type="Pfam" id="PF12937">
    <property type="entry name" value="F-box-like"/>
    <property type="match status" value="1"/>
</dbReference>
<proteinExistence type="predicted"/>
<dbReference type="SUPFAM" id="SSF81383">
    <property type="entry name" value="F-box domain"/>
    <property type="match status" value="1"/>
</dbReference>
<reference evidence="2" key="1">
    <citation type="submission" date="2021-01" db="EMBL/GenBank/DDBJ databases">
        <authorList>
            <person name="Kaushik A."/>
        </authorList>
    </citation>
    <scope>NUCLEOTIDE SEQUENCE</scope>
    <source>
        <strain evidence="2">AG2-2IIIB</strain>
    </source>
</reference>
<comment type="caution">
    <text evidence="2">The sequence shown here is derived from an EMBL/GenBank/DDBJ whole genome shotgun (WGS) entry which is preliminary data.</text>
</comment>
<dbReference type="InterPro" id="IPR001810">
    <property type="entry name" value="F-box_dom"/>
</dbReference>
<sequence length="183" mass="21286">MATRGFSLHIPPEIISLVLYCLYNTRDISSSSLVSRTWYKQAFPHLHRHITIKKISHLEMLASRIESNGIERQIGSCIRAMTIKLSFDDPSHPCFIRFERAVSRFVGLELLEWKCPLPSSSSTLFKRFREHCPLLQHLIVHHAGASSEVETENVFVFRNLKRLDILWSHIGGYHGTKHYLFNW</sequence>
<dbReference type="Proteomes" id="UP000663843">
    <property type="component" value="Unassembled WGS sequence"/>
</dbReference>
<name>A0A8H2X4I3_9AGAM</name>